<proteinExistence type="inferred from homology"/>
<dbReference type="FunCoup" id="A0A317XQK6">
    <property type="interactions" value="16"/>
</dbReference>
<dbReference type="Gene3D" id="3.40.630.30">
    <property type="match status" value="1"/>
</dbReference>
<evidence type="ECO:0000313" key="7">
    <source>
        <dbReference type="Proteomes" id="UP000246740"/>
    </source>
</evidence>
<organism evidence="6 7">
    <name type="scientific">Testicularia cyperi</name>
    <dbReference type="NCBI Taxonomy" id="1882483"/>
    <lineage>
        <taxon>Eukaryota</taxon>
        <taxon>Fungi</taxon>
        <taxon>Dikarya</taxon>
        <taxon>Basidiomycota</taxon>
        <taxon>Ustilaginomycotina</taxon>
        <taxon>Ustilaginomycetes</taxon>
        <taxon>Ustilaginales</taxon>
        <taxon>Anthracoideaceae</taxon>
        <taxon>Testicularia</taxon>
    </lineage>
</organism>
<dbReference type="InterPro" id="IPR016181">
    <property type="entry name" value="Acyl_CoA_acyltransferase"/>
</dbReference>
<dbReference type="EMBL" id="KZ819192">
    <property type="protein sequence ID" value="PWZ00654.1"/>
    <property type="molecule type" value="Genomic_DNA"/>
</dbReference>
<gene>
    <name evidence="6" type="ORF">BCV70DRAFT_189183</name>
</gene>
<feature type="domain" description="N-acetyltransferase" evidence="5">
    <location>
        <begin position="50"/>
        <end position="217"/>
    </location>
</feature>
<dbReference type="OrthoDB" id="249099at2759"/>
<dbReference type="PANTHER" id="PTHR45896:SF1">
    <property type="entry name" value="N-ALPHA-ACETYLTRANSFERASE 30"/>
    <property type="match status" value="1"/>
</dbReference>
<feature type="region of interest" description="Disordered" evidence="4">
    <location>
        <begin position="1"/>
        <end position="30"/>
    </location>
</feature>
<evidence type="ECO:0000259" key="5">
    <source>
        <dbReference type="PROSITE" id="PS51186"/>
    </source>
</evidence>
<feature type="compositionally biased region" description="Basic and acidic residues" evidence="4">
    <location>
        <begin position="1"/>
        <end position="11"/>
    </location>
</feature>
<dbReference type="AlphaFoldDB" id="A0A317XQK6"/>
<comment type="similarity">
    <text evidence="3">Belongs to the acetyltransferase family. MAK3 subfamily.</text>
</comment>
<keyword evidence="1 6" id="KW-0808">Transferase</keyword>
<reference evidence="6 7" key="1">
    <citation type="journal article" date="2018" name="Mol. Biol. Evol.">
        <title>Broad Genomic Sampling Reveals a Smut Pathogenic Ancestry of the Fungal Clade Ustilaginomycotina.</title>
        <authorList>
            <person name="Kijpornyongpan T."/>
            <person name="Mondo S.J."/>
            <person name="Barry K."/>
            <person name="Sandor L."/>
            <person name="Lee J."/>
            <person name="Lipzen A."/>
            <person name="Pangilinan J."/>
            <person name="LaButti K."/>
            <person name="Hainaut M."/>
            <person name="Henrissat B."/>
            <person name="Grigoriev I.V."/>
            <person name="Spatafora J.W."/>
            <person name="Aime M.C."/>
        </authorList>
    </citation>
    <scope>NUCLEOTIDE SEQUENCE [LARGE SCALE GENOMIC DNA]</scope>
    <source>
        <strain evidence="6 7">MCA 3645</strain>
    </source>
</reference>
<dbReference type="PROSITE" id="PS51186">
    <property type="entry name" value="GNAT"/>
    <property type="match status" value="1"/>
</dbReference>
<evidence type="ECO:0000256" key="3">
    <source>
        <dbReference type="ARBA" id="ARBA00024025"/>
    </source>
</evidence>
<evidence type="ECO:0000256" key="1">
    <source>
        <dbReference type="ARBA" id="ARBA00022679"/>
    </source>
</evidence>
<dbReference type="InterPro" id="IPR000182">
    <property type="entry name" value="GNAT_dom"/>
</dbReference>
<dbReference type="FunFam" id="3.40.630.30:FF:000091">
    <property type="entry name" value="Peptide alpha-N-acetyltransferase"/>
    <property type="match status" value="1"/>
</dbReference>
<dbReference type="GO" id="GO:0004596">
    <property type="term" value="F:protein-N-terminal amino-acid acetyltransferase activity"/>
    <property type="evidence" value="ECO:0007669"/>
    <property type="project" value="InterPro"/>
</dbReference>
<dbReference type="Pfam" id="PF00583">
    <property type="entry name" value="Acetyltransf_1"/>
    <property type="match status" value="1"/>
</dbReference>
<protein>
    <submittedName>
        <fullName evidence="6">Acyl-CoA N-acyltransferase</fullName>
    </submittedName>
</protein>
<evidence type="ECO:0000313" key="6">
    <source>
        <dbReference type="EMBL" id="PWZ00654.1"/>
    </source>
</evidence>
<dbReference type="STRING" id="1882483.A0A317XQK6"/>
<dbReference type="GO" id="GO:0031417">
    <property type="term" value="C:NatC complex"/>
    <property type="evidence" value="ECO:0007669"/>
    <property type="project" value="TreeGrafter"/>
</dbReference>
<accession>A0A317XQK6</accession>
<sequence length="261" mass="29342">MDDLHNGHGPDDGPIPGPSRDKEADVASSASAVLDEAATTKLGPRQAHSIEMLTYSGEHQMDSIIELIEKELSEPYIVYTYRYFVNQWPNLCFLAYARFSEVADAKVLSEEARKPYPVGVIVCKLDRHLKGSRLMRGYIAMISVRDAWRGRGLAKQLVQRALDEMIKGGAQEIVLETEADNQAALSLYASLGFLREKRLHRFYLNGKDSFRLVLPISPERQVPPPSHEYMMPSNALIQPPNMFITDTSNQRTHSPANDLIM</sequence>
<keyword evidence="7" id="KW-1185">Reference proteome</keyword>
<name>A0A317XQK6_9BASI</name>
<dbReference type="InterPro" id="IPR044542">
    <property type="entry name" value="NAA30-like"/>
</dbReference>
<dbReference type="Proteomes" id="UP000246740">
    <property type="component" value="Unassembled WGS sequence"/>
</dbReference>
<keyword evidence="2 6" id="KW-0012">Acyltransferase</keyword>
<dbReference type="PANTHER" id="PTHR45896">
    <property type="entry name" value="N-ALPHA-ACETYLTRANSFERASE 30"/>
    <property type="match status" value="1"/>
</dbReference>
<dbReference type="InParanoid" id="A0A317XQK6"/>
<dbReference type="CDD" id="cd04301">
    <property type="entry name" value="NAT_SF"/>
    <property type="match status" value="1"/>
</dbReference>
<evidence type="ECO:0000256" key="4">
    <source>
        <dbReference type="SAM" id="MobiDB-lite"/>
    </source>
</evidence>
<dbReference type="SUPFAM" id="SSF55729">
    <property type="entry name" value="Acyl-CoA N-acyltransferases (Nat)"/>
    <property type="match status" value="1"/>
</dbReference>
<evidence type="ECO:0000256" key="2">
    <source>
        <dbReference type="ARBA" id="ARBA00023315"/>
    </source>
</evidence>